<dbReference type="VEuPathDB" id="TriTrypDB:LMJFC_320028600"/>
<feature type="compositionally biased region" description="Polar residues" evidence="1">
    <location>
        <begin position="393"/>
        <end position="415"/>
    </location>
</feature>
<dbReference type="eggNOG" id="ENOG502SIBQ">
    <property type="taxonomic scope" value="Eukaryota"/>
</dbReference>
<evidence type="ECO:0000256" key="1">
    <source>
        <dbReference type="SAM" id="MobiDB-lite"/>
    </source>
</evidence>
<reference evidence="2 3" key="1">
    <citation type="journal article" date="2005" name="Science">
        <title>The genome of the kinetoplastid parasite, Leishmania major.</title>
        <authorList>
            <person name="Ivens A.C."/>
            <person name="Peacock C.S."/>
            <person name="Worthey E.A."/>
            <person name="Murphy L."/>
            <person name="Aggarwal G."/>
            <person name="Berriman M."/>
            <person name="Sisk E."/>
            <person name="Rajandream M.A."/>
            <person name="Adlem E."/>
            <person name="Aert R."/>
            <person name="Anupama A."/>
            <person name="Apostolou Z."/>
            <person name="Attipoe P."/>
            <person name="Bason N."/>
            <person name="Bauser C."/>
            <person name="Beck A."/>
            <person name="Beverley S.M."/>
            <person name="Bianchettin G."/>
            <person name="Borzym K."/>
            <person name="Bothe G."/>
            <person name="Bruschi C.V."/>
            <person name="Collins M."/>
            <person name="Cadag E."/>
            <person name="Ciarloni L."/>
            <person name="Clayton C."/>
            <person name="Coulson R.M."/>
            <person name="Cronin A."/>
            <person name="Cruz A.K."/>
            <person name="Davies R.M."/>
            <person name="De Gaudenzi J."/>
            <person name="Dobson D.E."/>
            <person name="Duesterhoeft A."/>
            <person name="Fazelina G."/>
            <person name="Fosker N."/>
            <person name="Frasch A.C."/>
            <person name="Fraser A."/>
            <person name="Fuchs M."/>
            <person name="Gabel C."/>
            <person name="Goble A."/>
            <person name="Goffeau A."/>
            <person name="Harris D."/>
            <person name="Hertz-Fowler C."/>
            <person name="Hilbert H."/>
            <person name="Horn D."/>
            <person name="Huang Y."/>
            <person name="Klages S."/>
            <person name="Knights A."/>
            <person name="Kube M."/>
            <person name="Larke N."/>
            <person name="Litvin L."/>
            <person name="Lord A."/>
            <person name="Louie T."/>
            <person name="Marra M."/>
            <person name="Masuy D."/>
            <person name="Matthews K."/>
            <person name="Michaeli S."/>
            <person name="Mottram J.C."/>
            <person name="Muller-Auer S."/>
            <person name="Munden H."/>
            <person name="Nelson S."/>
            <person name="Norbertczak H."/>
            <person name="Oliver K."/>
            <person name="O'neil S."/>
            <person name="Pentony M."/>
            <person name="Pohl T.M."/>
            <person name="Price C."/>
            <person name="Purnelle B."/>
            <person name="Quail M.A."/>
            <person name="Rabbinowitsch E."/>
            <person name="Reinhardt R."/>
            <person name="Rieger M."/>
            <person name="Rinta J."/>
            <person name="Robben J."/>
            <person name="Robertson L."/>
            <person name="Ruiz J.C."/>
            <person name="Rutter S."/>
            <person name="Saunders D."/>
            <person name="Schafer M."/>
            <person name="Schein J."/>
            <person name="Schwartz D.C."/>
            <person name="Seeger K."/>
            <person name="Seyler A."/>
            <person name="Sharp S."/>
            <person name="Shin H."/>
            <person name="Sivam D."/>
            <person name="Squares R."/>
            <person name="Squares S."/>
            <person name="Tosato V."/>
            <person name="Vogt C."/>
            <person name="Volckaert G."/>
            <person name="Wambutt R."/>
            <person name="Warren T."/>
            <person name="Wedler H."/>
            <person name="Woodward J."/>
            <person name="Zhou S."/>
            <person name="Zimmermann W."/>
            <person name="Smith D.F."/>
            <person name="Blackwell J.M."/>
            <person name="Stuart K.D."/>
            <person name="Barrell B."/>
            <person name="Myler P.J."/>
        </authorList>
    </citation>
    <scope>NUCLEOTIDE SEQUENCE [LARGE SCALE GENOMIC DNA]</scope>
    <source>
        <strain evidence="3">MHOM/IL/81/Friedlin</strain>
    </source>
</reference>
<organism evidence="2 3">
    <name type="scientific">Leishmania major</name>
    <dbReference type="NCBI Taxonomy" id="5664"/>
    <lineage>
        <taxon>Eukaryota</taxon>
        <taxon>Discoba</taxon>
        <taxon>Euglenozoa</taxon>
        <taxon>Kinetoplastea</taxon>
        <taxon>Metakinetoplastina</taxon>
        <taxon>Trypanosomatida</taxon>
        <taxon>Trypanosomatidae</taxon>
        <taxon>Leishmaniinae</taxon>
        <taxon>Leishmania</taxon>
    </lineage>
</organism>
<dbReference type="RefSeq" id="XP_001685515.1">
    <property type="nucleotide sequence ID" value="XM_001685463.1"/>
</dbReference>
<dbReference type="VEuPathDB" id="TriTrypDB:LMJLV39_320026000"/>
<proteinExistence type="predicted"/>
<name>Q4Q583_LEIMA</name>
<dbReference type="OMA" id="GVTDCDE"/>
<dbReference type="GeneID" id="5656312"/>
<protein>
    <submittedName>
        <fullName evidence="2">Uncharacterized protein</fullName>
    </submittedName>
</protein>
<feature type="region of interest" description="Disordered" evidence="1">
    <location>
        <begin position="327"/>
        <end position="370"/>
    </location>
</feature>
<feature type="region of interest" description="Disordered" evidence="1">
    <location>
        <begin position="386"/>
        <end position="424"/>
    </location>
</feature>
<gene>
    <name evidence="2" type="ORF">LMJF_32_1950</name>
</gene>
<feature type="region of interest" description="Disordered" evidence="1">
    <location>
        <begin position="59"/>
        <end position="91"/>
    </location>
</feature>
<reference evidence="2 3" key="2">
    <citation type="journal article" date="2011" name="Genome Res.">
        <title>Chromosome and gene copy number variation allow major structural change between species and strains of Leishmania.</title>
        <authorList>
            <person name="Rogers M.B."/>
            <person name="Hilley J.D."/>
            <person name="Dickens N.J."/>
            <person name="Wilkes J."/>
            <person name="Bates P.A."/>
            <person name="Depledge D.P."/>
            <person name="Harris D."/>
            <person name="Her Y."/>
            <person name="Herzyk P."/>
            <person name="Imamura H."/>
            <person name="Otto T.D."/>
            <person name="Sanders M."/>
            <person name="Seeger K."/>
            <person name="Dujardin J.C."/>
            <person name="Berriman M."/>
            <person name="Smith D.F."/>
            <person name="Hertz-Fowler C."/>
            <person name="Mottram J.C."/>
        </authorList>
    </citation>
    <scope>NUCLEOTIDE SEQUENCE [LARGE SCALE GENOMIC DNA]</scope>
    <source>
        <strain evidence="3">MHOM/IL/81/Friedlin</strain>
    </source>
</reference>
<evidence type="ECO:0000313" key="3">
    <source>
        <dbReference type="Proteomes" id="UP000000542"/>
    </source>
</evidence>
<accession>Q4Q583</accession>
<keyword evidence="3" id="KW-1185">Reference proteome</keyword>
<dbReference type="KEGG" id="lma:LMJF_32_1950"/>
<dbReference type="VEuPathDB" id="TriTrypDB:LmjF.32.1950"/>
<dbReference type="InParanoid" id="Q4Q583"/>
<dbReference type="Proteomes" id="UP000000542">
    <property type="component" value="Chromosome 32"/>
</dbReference>
<feature type="compositionally biased region" description="Basic and acidic residues" evidence="1">
    <location>
        <begin position="339"/>
        <end position="354"/>
    </location>
</feature>
<dbReference type="EMBL" id="FR796428">
    <property type="protein sequence ID" value="CAJ08719.1"/>
    <property type="molecule type" value="Genomic_DNA"/>
</dbReference>
<dbReference type="AlphaFoldDB" id="Q4Q583"/>
<evidence type="ECO:0000313" key="2">
    <source>
        <dbReference type="EMBL" id="CAJ08719.1"/>
    </source>
</evidence>
<feature type="compositionally biased region" description="Basic and acidic residues" evidence="1">
    <location>
        <begin position="79"/>
        <end position="89"/>
    </location>
</feature>
<dbReference type="VEuPathDB" id="TriTrypDB:LMJSD75_320026000"/>
<dbReference type="HOGENOM" id="CLU_648061_0_0_1"/>
<sequence length="424" mass="46516">MQQHHPQGCIVPVESQADVSECAHLNKGEVKQELGYATRRHEPQSLYGEVNDVSSSECSEADAAGQPQPAYAGCGGDAEESHDLERKGGDAPYVDPDRLSMLWTMDEETVLMHSSQVSLQRIRTRLEMLLLGVSEAICLRKACDALQHRASSRPVMDYQEKVLAADHALRRIIGEAFVSFAERDAVQMVHLCSLADKGVTDCDELVRNAVVVLQALLHDGEAVQGLEPFRQFVSTHRAEIRSQQWQHDFITALRSLAVGFLRHPEAVMAAYGHSVNQIVQREAFYVALLRFCGGRPVGYTSAPANAADKAKLAVAKTQSPHAVATSRLRASRVSTPLQRKRETKSIHATKHEGGAARMQRPSVSHQGSVMPPDLPQCVSLCASSTPSRRRNFTSKCRPNSTTLSRSSVGADQKASTLAPRRNDR</sequence>